<feature type="compositionally biased region" description="Low complexity" evidence="1">
    <location>
        <begin position="914"/>
        <end position="925"/>
    </location>
</feature>
<dbReference type="EMBL" id="KN818261">
    <property type="protein sequence ID" value="KIL63270.1"/>
    <property type="molecule type" value="Genomic_DNA"/>
</dbReference>
<evidence type="ECO:0000256" key="1">
    <source>
        <dbReference type="SAM" id="MobiDB-lite"/>
    </source>
</evidence>
<dbReference type="CDD" id="cd02440">
    <property type="entry name" value="AdoMet_MTases"/>
    <property type="match status" value="1"/>
</dbReference>
<feature type="compositionally biased region" description="Polar residues" evidence="1">
    <location>
        <begin position="490"/>
        <end position="503"/>
    </location>
</feature>
<dbReference type="InterPro" id="IPR029063">
    <property type="entry name" value="SAM-dependent_MTases_sf"/>
</dbReference>
<dbReference type="AlphaFoldDB" id="A0A0C2SJ74"/>
<evidence type="ECO:0000313" key="4">
    <source>
        <dbReference type="Proteomes" id="UP000054549"/>
    </source>
</evidence>
<feature type="compositionally biased region" description="Low complexity" evidence="1">
    <location>
        <begin position="100"/>
        <end position="110"/>
    </location>
</feature>
<organism evidence="3 4">
    <name type="scientific">Amanita muscaria (strain Koide BX008)</name>
    <dbReference type="NCBI Taxonomy" id="946122"/>
    <lineage>
        <taxon>Eukaryota</taxon>
        <taxon>Fungi</taxon>
        <taxon>Dikarya</taxon>
        <taxon>Basidiomycota</taxon>
        <taxon>Agaricomycotina</taxon>
        <taxon>Agaricomycetes</taxon>
        <taxon>Agaricomycetidae</taxon>
        <taxon>Agaricales</taxon>
        <taxon>Pluteineae</taxon>
        <taxon>Amanitaceae</taxon>
        <taxon>Amanita</taxon>
    </lineage>
</organism>
<feature type="region of interest" description="Disordered" evidence="1">
    <location>
        <begin position="1"/>
        <end position="114"/>
    </location>
</feature>
<dbReference type="HOGENOM" id="CLU_007642_0_0_1"/>
<name>A0A0C2SJ74_AMAMK</name>
<feature type="compositionally biased region" description="Pro residues" evidence="1">
    <location>
        <begin position="548"/>
        <end position="559"/>
    </location>
</feature>
<feature type="region of interest" description="Disordered" evidence="1">
    <location>
        <begin position="187"/>
        <end position="208"/>
    </location>
</feature>
<dbReference type="STRING" id="946122.A0A0C2SJ74"/>
<accession>A0A0C2SJ74</accession>
<feature type="region of interest" description="Disordered" evidence="1">
    <location>
        <begin position="476"/>
        <end position="571"/>
    </location>
</feature>
<sequence>MSNTHRRPSVPVANREDITPWEFQPTPPSHFTPASVRSRTSRPADIVEEVTPWELYPAPDTTESSSRKSKHLRAGRPLSPSGSTKALQGLDNISGRRKSTSSNKSSSSSRLRVEAALSTSSLSLHLPQPQQPRQAFSNQTPPVVSDSIFNDPFNYSSIFSASFVQPLPLSDPMPRFPLPSKFLSIKKTPSTSKLDHTRQNGGGDPKFSTADRKILQELQLTRTVREAQFARKGKGVTFGTNGALPGIKHHPYQRRQVPYPRNYEKEVLDLDVWETAFCHDLCGSVTWHVFKTPPTKVLDLGCGTGSWILNCAKVWKVRDMSGLDIVPLQPDLSLVGSPDLKARITWIHANLRLPFPDGEFDYVHVKRIALGVPEDKWDSLLEEITRVMKPGGAFELIEEDLFFPGKLFDSDNDSETEGDETRPGSHMPSFGEAEAQLGGLQTNHSRPESPVPMRETTIMETEMEGDEEVRDYEVVRLPPNSTPGRPPFYTKTSQDSGQHSYTRPSMAKRSTSTLSLLSTKNGTSPMKLSDLNGTHHIPMPQTIAEDPPLGPTPSGPPPSLLKTTPRTPDNPRDHWLLERIYSEMLSSRFINIHPLSLLTNSLSLYFRDLRTLPAIQFTFPPLPPRKFRVFGVSEERKKPEEKRKKKVEYQSSDGETCGYETETAERSKILSMQSLIQHESRYVSLDETQTSAFSPSARVEFPDLSKDMKMSAIKRGSRLPNAQLHLDLNTLNFHLALRTEEVMACSESMWEWVTDEKDKIALSSSGKNQPAKSRTSLSSNETGRSRDNFRDRIVDMTREDFDELLSNFKFDMQDKFSLGYAMTERFNWSISLCQSPPERATFDSACEKWKNWEKQERHAATTRSHRSSAYTRPRAISSSNISHMSSVSSTVTSAPQVVRAHSGQSGHSAYSTQSGQTLLSGHSTGSSTLVPPIAERWDQQSQYHSTRCADTNGGDYNHHGKNGRPRGCSCTTHVPPTTRMSRALKVFVGWKP</sequence>
<dbReference type="Proteomes" id="UP000054549">
    <property type="component" value="Unassembled WGS sequence"/>
</dbReference>
<reference evidence="3 4" key="1">
    <citation type="submission" date="2014-04" db="EMBL/GenBank/DDBJ databases">
        <title>Evolutionary Origins and Diversification of the Mycorrhizal Mutualists.</title>
        <authorList>
            <consortium name="DOE Joint Genome Institute"/>
            <consortium name="Mycorrhizal Genomics Consortium"/>
            <person name="Kohler A."/>
            <person name="Kuo A."/>
            <person name="Nagy L.G."/>
            <person name="Floudas D."/>
            <person name="Copeland A."/>
            <person name="Barry K.W."/>
            <person name="Cichocki N."/>
            <person name="Veneault-Fourrey C."/>
            <person name="LaButti K."/>
            <person name="Lindquist E.A."/>
            <person name="Lipzen A."/>
            <person name="Lundell T."/>
            <person name="Morin E."/>
            <person name="Murat C."/>
            <person name="Riley R."/>
            <person name="Ohm R."/>
            <person name="Sun H."/>
            <person name="Tunlid A."/>
            <person name="Henrissat B."/>
            <person name="Grigoriev I.V."/>
            <person name="Hibbett D.S."/>
            <person name="Martin F."/>
        </authorList>
    </citation>
    <scope>NUCLEOTIDE SEQUENCE [LARGE SCALE GENOMIC DNA]</scope>
    <source>
        <strain evidence="3 4">Koide BX008</strain>
    </source>
</reference>
<dbReference type="SUPFAM" id="SSF53335">
    <property type="entry name" value="S-adenosyl-L-methionine-dependent methyltransferases"/>
    <property type="match status" value="1"/>
</dbReference>
<feature type="region of interest" description="Disordered" evidence="1">
    <location>
        <begin position="407"/>
        <end position="431"/>
    </location>
</feature>
<gene>
    <name evidence="3" type="ORF">M378DRAFT_80013</name>
</gene>
<dbReference type="OrthoDB" id="2013972at2759"/>
<dbReference type="Pfam" id="PF13649">
    <property type="entry name" value="Methyltransf_25"/>
    <property type="match status" value="1"/>
</dbReference>
<dbReference type="Gene3D" id="3.40.50.150">
    <property type="entry name" value="Vaccinia Virus protein VP39"/>
    <property type="match status" value="1"/>
</dbReference>
<dbReference type="InParanoid" id="A0A0C2SJ74"/>
<feature type="compositionally biased region" description="Low complexity" evidence="1">
    <location>
        <begin position="876"/>
        <end position="893"/>
    </location>
</feature>
<feature type="compositionally biased region" description="Low complexity" evidence="1">
    <location>
        <begin position="510"/>
        <end position="519"/>
    </location>
</feature>
<feature type="region of interest" description="Disordered" evidence="1">
    <location>
        <begin position="761"/>
        <end position="789"/>
    </location>
</feature>
<feature type="compositionally biased region" description="Polar residues" evidence="1">
    <location>
        <begin position="902"/>
        <end position="913"/>
    </location>
</feature>
<dbReference type="InterPro" id="IPR041698">
    <property type="entry name" value="Methyltransf_25"/>
</dbReference>
<feature type="compositionally biased region" description="Polar residues" evidence="1">
    <location>
        <begin position="762"/>
        <end position="782"/>
    </location>
</feature>
<protein>
    <recommendedName>
        <fullName evidence="2">Methyltransferase domain-containing protein</fullName>
    </recommendedName>
</protein>
<feature type="region of interest" description="Disordered" evidence="1">
    <location>
        <begin position="855"/>
        <end position="925"/>
    </location>
</feature>
<feature type="region of interest" description="Disordered" evidence="1">
    <location>
        <begin position="635"/>
        <end position="660"/>
    </location>
</feature>
<evidence type="ECO:0000313" key="3">
    <source>
        <dbReference type="EMBL" id="KIL63270.1"/>
    </source>
</evidence>
<keyword evidence="4" id="KW-1185">Reference proteome</keyword>
<feature type="domain" description="Methyltransferase" evidence="2">
    <location>
        <begin position="297"/>
        <end position="392"/>
    </location>
</feature>
<evidence type="ECO:0000259" key="2">
    <source>
        <dbReference type="Pfam" id="PF13649"/>
    </source>
</evidence>
<proteinExistence type="predicted"/>
<dbReference type="PANTHER" id="PTHR43591">
    <property type="entry name" value="METHYLTRANSFERASE"/>
    <property type="match status" value="1"/>
</dbReference>